<dbReference type="AlphaFoldDB" id="A0A3N6MRI2"/>
<evidence type="ECO:0000259" key="1">
    <source>
        <dbReference type="Pfam" id="PF04015"/>
    </source>
</evidence>
<proteinExistence type="predicted"/>
<accession>A0A3N6MRI2</accession>
<organism evidence="2 3">
    <name type="scientific">Natrarchaeobius chitinivorans</name>
    <dbReference type="NCBI Taxonomy" id="1679083"/>
    <lineage>
        <taxon>Archaea</taxon>
        <taxon>Methanobacteriati</taxon>
        <taxon>Methanobacteriota</taxon>
        <taxon>Stenosarchaea group</taxon>
        <taxon>Halobacteria</taxon>
        <taxon>Halobacteriales</taxon>
        <taxon>Natrialbaceae</taxon>
        <taxon>Natrarchaeobius</taxon>
    </lineage>
</organism>
<dbReference type="InterPro" id="IPR007160">
    <property type="entry name" value="DUF362"/>
</dbReference>
<reference evidence="2 3" key="1">
    <citation type="submission" date="2018-10" db="EMBL/GenBank/DDBJ databases">
        <title>Natrarchaeobius chitinivorans gen. nov., sp. nov., and Natrarchaeobius haloalkaliphilus sp. nov., alkaliphilic, chitin-utilizing haloarchaea from hypersaline alkaline lakes.</title>
        <authorList>
            <person name="Sorokin D.Y."/>
            <person name="Elcheninov A.G."/>
            <person name="Kostrikina N.A."/>
            <person name="Bale N.J."/>
            <person name="Sinninghe Damste J.S."/>
            <person name="Khijniak T.V."/>
            <person name="Kublanov I.V."/>
            <person name="Toshchakov S.V."/>
        </authorList>
    </citation>
    <scope>NUCLEOTIDE SEQUENCE [LARGE SCALE GENOMIC DNA]</scope>
    <source>
        <strain evidence="2 3">AArcht7</strain>
    </source>
</reference>
<feature type="domain" description="DUF362" evidence="1">
    <location>
        <begin position="49"/>
        <end position="228"/>
    </location>
</feature>
<dbReference type="EMBL" id="REFZ01000006">
    <property type="protein sequence ID" value="RQH00361.1"/>
    <property type="molecule type" value="Genomic_DNA"/>
</dbReference>
<dbReference type="OrthoDB" id="346231at2157"/>
<dbReference type="Pfam" id="PF04015">
    <property type="entry name" value="DUF362"/>
    <property type="match status" value="1"/>
</dbReference>
<protein>
    <submittedName>
        <fullName evidence="2">DUF362 domain-containing protein</fullName>
    </submittedName>
</protein>
<dbReference type="Proteomes" id="UP000281431">
    <property type="component" value="Unassembled WGS sequence"/>
</dbReference>
<name>A0A3N6MRI2_NATCH</name>
<comment type="caution">
    <text evidence="2">The sequence shown here is derived from an EMBL/GenBank/DDBJ whole genome shotgun (WGS) entry which is preliminary data.</text>
</comment>
<sequence>MDRRVCVAAADESGGWTPDVRERTAAFARPVEAVLEATADSIVADDDGVTIVPDAHYPFHPSTGVVTDPAVVGAICRFLTDRTGTDLSVAVAGSEHVDVDRTAAFLGYPELVDRFDAALFDPADEPRTTVVRDVGGRSVSTSIPTRLLDERVIVVPTLRPTRTGQFAGVTRTLSRFDDRSDGSPEATIAAADAIEPALAVLDATTAYGDDPHATNAVFAGPAASVDAVGASLLGRSIDEDPVLKPTLETEPPVEIERIGSGAVDVESIRDRLSGGRLPATGDAHPAVTAAYRLYAAVGRDAVPPQLEGGR</sequence>
<keyword evidence="3" id="KW-1185">Reference proteome</keyword>
<evidence type="ECO:0000313" key="3">
    <source>
        <dbReference type="Proteomes" id="UP000281431"/>
    </source>
</evidence>
<evidence type="ECO:0000313" key="2">
    <source>
        <dbReference type="EMBL" id="RQH00361.1"/>
    </source>
</evidence>
<gene>
    <name evidence="2" type="ORF">EA472_10940</name>
</gene>